<name>A0A9X2IFU3_9ACTN</name>
<reference evidence="1" key="1">
    <citation type="submission" date="2022-05" db="EMBL/GenBank/DDBJ databases">
        <authorList>
            <person name="Tuo L."/>
        </authorList>
    </citation>
    <scope>NUCLEOTIDE SEQUENCE</scope>
    <source>
        <strain evidence="1">BSK12Z-4</strain>
    </source>
</reference>
<accession>A0A9X2IFU3</accession>
<evidence type="ECO:0000313" key="2">
    <source>
        <dbReference type="Proteomes" id="UP001139485"/>
    </source>
</evidence>
<organism evidence="1 2">
    <name type="scientific">Nocardioides bruguierae</name>
    <dbReference type="NCBI Taxonomy" id="2945102"/>
    <lineage>
        <taxon>Bacteria</taxon>
        <taxon>Bacillati</taxon>
        <taxon>Actinomycetota</taxon>
        <taxon>Actinomycetes</taxon>
        <taxon>Propionibacteriales</taxon>
        <taxon>Nocardioidaceae</taxon>
        <taxon>Nocardioides</taxon>
    </lineage>
</organism>
<dbReference type="Proteomes" id="UP001139485">
    <property type="component" value="Unassembled WGS sequence"/>
</dbReference>
<gene>
    <name evidence="1" type="ORF">M8330_18010</name>
</gene>
<comment type="caution">
    <text evidence="1">The sequence shown here is derived from an EMBL/GenBank/DDBJ whole genome shotgun (WGS) entry which is preliminary data.</text>
</comment>
<keyword evidence="2" id="KW-1185">Reference proteome</keyword>
<protein>
    <submittedName>
        <fullName evidence="1">Uncharacterized protein</fullName>
    </submittedName>
</protein>
<dbReference type="AlphaFoldDB" id="A0A9X2IFU3"/>
<dbReference type="EMBL" id="JAMOIL010000030">
    <property type="protein sequence ID" value="MCM0622191.1"/>
    <property type="molecule type" value="Genomic_DNA"/>
</dbReference>
<sequence>MADHDLTAIEIKLATAIDVTDTWGDTLQITEVTWQASRCRRPGEVRIAVTARAEKAGDFHTWSNATRPGRPLLHRPTTPGWVPDAPGWFWLAVAAMKAQPVAIQTTEEIR</sequence>
<proteinExistence type="predicted"/>
<dbReference type="RefSeq" id="WP_250828452.1">
    <property type="nucleotide sequence ID" value="NZ_JAMOIL010000030.1"/>
</dbReference>
<evidence type="ECO:0000313" key="1">
    <source>
        <dbReference type="EMBL" id="MCM0622191.1"/>
    </source>
</evidence>